<dbReference type="SUPFAM" id="SSF57850">
    <property type="entry name" value="RING/U-box"/>
    <property type="match status" value="1"/>
</dbReference>
<evidence type="ECO:0000256" key="1">
    <source>
        <dbReference type="PROSITE-ProRule" id="PRU00175"/>
    </source>
</evidence>
<keyword evidence="1" id="KW-0863">Zinc-finger</keyword>
<dbReference type="InterPro" id="IPR007527">
    <property type="entry name" value="Znf_SWIM"/>
</dbReference>
<feature type="region of interest" description="Disordered" evidence="2">
    <location>
        <begin position="1"/>
        <end position="61"/>
    </location>
</feature>
<organism evidence="5 6">
    <name type="scientific">Polyporus arcularius HHB13444</name>
    <dbReference type="NCBI Taxonomy" id="1314778"/>
    <lineage>
        <taxon>Eukaryota</taxon>
        <taxon>Fungi</taxon>
        <taxon>Dikarya</taxon>
        <taxon>Basidiomycota</taxon>
        <taxon>Agaricomycotina</taxon>
        <taxon>Agaricomycetes</taxon>
        <taxon>Polyporales</taxon>
        <taxon>Polyporaceae</taxon>
        <taxon>Polyporus</taxon>
    </lineage>
</organism>
<evidence type="ECO:0000313" key="5">
    <source>
        <dbReference type="EMBL" id="TFK81857.1"/>
    </source>
</evidence>
<dbReference type="CDD" id="cd16494">
    <property type="entry name" value="RING-CH-C4HC3_ZSWM2"/>
    <property type="match status" value="1"/>
</dbReference>
<dbReference type="Pfam" id="PF04434">
    <property type="entry name" value="SWIM"/>
    <property type="match status" value="1"/>
</dbReference>
<dbReference type="InterPro" id="IPR001841">
    <property type="entry name" value="Znf_RING"/>
</dbReference>
<dbReference type="Proteomes" id="UP000308197">
    <property type="component" value="Unassembled WGS sequence"/>
</dbReference>
<dbReference type="EMBL" id="ML211550">
    <property type="protein sequence ID" value="TFK81857.1"/>
    <property type="molecule type" value="Genomic_DNA"/>
</dbReference>
<dbReference type="PANTHER" id="PTHR21540:SF0">
    <property type="entry name" value="PHD FAMILY PROTEIN"/>
    <property type="match status" value="1"/>
</dbReference>
<protein>
    <recommendedName>
        <fullName evidence="7">SWIM-type domain-containing protein</fullName>
    </recommendedName>
</protein>
<dbReference type="GO" id="GO:0008270">
    <property type="term" value="F:zinc ion binding"/>
    <property type="evidence" value="ECO:0007669"/>
    <property type="project" value="UniProtKB-KW"/>
</dbReference>
<feature type="compositionally biased region" description="Basic and acidic residues" evidence="2">
    <location>
        <begin position="41"/>
        <end position="61"/>
    </location>
</feature>
<dbReference type="InterPro" id="IPR013083">
    <property type="entry name" value="Znf_RING/FYVE/PHD"/>
</dbReference>
<dbReference type="PROSITE" id="PS50089">
    <property type="entry name" value="ZF_RING_2"/>
    <property type="match status" value="1"/>
</dbReference>
<name>A0A5C3NZ98_9APHY</name>
<keyword evidence="1" id="KW-0862">Zinc</keyword>
<evidence type="ECO:0000313" key="6">
    <source>
        <dbReference type="Proteomes" id="UP000308197"/>
    </source>
</evidence>
<dbReference type="InParanoid" id="A0A5C3NZ98"/>
<dbReference type="Gene3D" id="3.30.40.10">
    <property type="entry name" value="Zinc/RING finger domain, C3HC4 (zinc finger)"/>
    <property type="match status" value="1"/>
</dbReference>
<feature type="domain" description="SWIM-type" evidence="4">
    <location>
        <begin position="110"/>
        <end position="142"/>
    </location>
</feature>
<reference evidence="5 6" key="1">
    <citation type="journal article" date="2019" name="Nat. Ecol. Evol.">
        <title>Megaphylogeny resolves global patterns of mushroom evolution.</title>
        <authorList>
            <person name="Varga T."/>
            <person name="Krizsan K."/>
            <person name="Foldi C."/>
            <person name="Dima B."/>
            <person name="Sanchez-Garcia M."/>
            <person name="Sanchez-Ramirez S."/>
            <person name="Szollosi G.J."/>
            <person name="Szarkandi J.G."/>
            <person name="Papp V."/>
            <person name="Albert L."/>
            <person name="Andreopoulos W."/>
            <person name="Angelini C."/>
            <person name="Antonin V."/>
            <person name="Barry K.W."/>
            <person name="Bougher N.L."/>
            <person name="Buchanan P."/>
            <person name="Buyck B."/>
            <person name="Bense V."/>
            <person name="Catcheside P."/>
            <person name="Chovatia M."/>
            <person name="Cooper J."/>
            <person name="Damon W."/>
            <person name="Desjardin D."/>
            <person name="Finy P."/>
            <person name="Geml J."/>
            <person name="Haridas S."/>
            <person name="Hughes K."/>
            <person name="Justo A."/>
            <person name="Karasinski D."/>
            <person name="Kautmanova I."/>
            <person name="Kiss B."/>
            <person name="Kocsube S."/>
            <person name="Kotiranta H."/>
            <person name="LaButti K.M."/>
            <person name="Lechner B.E."/>
            <person name="Liimatainen K."/>
            <person name="Lipzen A."/>
            <person name="Lukacs Z."/>
            <person name="Mihaltcheva S."/>
            <person name="Morgado L.N."/>
            <person name="Niskanen T."/>
            <person name="Noordeloos M.E."/>
            <person name="Ohm R.A."/>
            <person name="Ortiz-Santana B."/>
            <person name="Ovrebo C."/>
            <person name="Racz N."/>
            <person name="Riley R."/>
            <person name="Savchenko A."/>
            <person name="Shiryaev A."/>
            <person name="Soop K."/>
            <person name="Spirin V."/>
            <person name="Szebenyi C."/>
            <person name="Tomsovsky M."/>
            <person name="Tulloss R.E."/>
            <person name="Uehling J."/>
            <person name="Grigoriev I.V."/>
            <person name="Vagvolgyi C."/>
            <person name="Papp T."/>
            <person name="Martin F.M."/>
            <person name="Miettinen O."/>
            <person name="Hibbett D.S."/>
            <person name="Nagy L.G."/>
        </authorList>
    </citation>
    <scope>NUCLEOTIDE SEQUENCE [LARGE SCALE GENOMIC DNA]</scope>
    <source>
        <strain evidence="5 6">HHB13444</strain>
    </source>
</reference>
<evidence type="ECO:0000256" key="2">
    <source>
        <dbReference type="SAM" id="MobiDB-lite"/>
    </source>
</evidence>
<keyword evidence="6" id="KW-1185">Reference proteome</keyword>
<dbReference type="Pfam" id="PF13639">
    <property type="entry name" value="zf-RING_2"/>
    <property type="match status" value="1"/>
</dbReference>
<feature type="region of interest" description="Disordered" evidence="2">
    <location>
        <begin position="187"/>
        <end position="206"/>
    </location>
</feature>
<gene>
    <name evidence="5" type="ORF">K466DRAFT_531254</name>
</gene>
<dbReference type="InterPro" id="IPR039903">
    <property type="entry name" value="Zswim2"/>
</dbReference>
<accession>A0A5C3NZ98</accession>
<evidence type="ECO:0000259" key="3">
    <source>
        <dbReference type="PROSITE" id="PS50089"/>
    </source>
</evidence>
<dbReference type="PANTHER" id="PTHR21540">
    <property type="entry name" value="RING FINGER AND SWIM DOMAIN-CONTAINING PROTEIN 2"/>
    <property type="match status" value="1"/>
</dbReference>
<dbReference type="AlphaFoldDB" id="A0A5C3NZ98"/>
<evidence type="ECO:0008006" key="7">
    <source>
        <dbReference type="Google" id="ProtNLM"/>
    </source>
</evidence>
<feature type="domain" description="RING-type" evidence="3">
    <location>
        <begin position="210"/>
        <end position="257"/>
    </location>
</feature>
<dbReference type="STRING" id="1314778.A0A5C3NZ98"/>
<keyword evidence="1" id="KW-0479">Metal-binding</keyword>
<dbReference type="GO" id="GO:0061630">
    <property type="term" value="F:ubiquitin protein ligase activity"/>
    <property type="evidence" value="ECO:0007669"/>
    <property type="project" value="InterPro"/>
</dbReference>
<evidence type="ECO:0000259" key="4">
    <source>
        <dbReference type="PROSITE" id="PS50966"/>
    </source>
</evidence>
<proteinExistence type="predicted"/>
<feature type="compositionally biased region" description="Low complexity" evidence="2">
    <location>
        <begin position="18"/>
        <end position="32"/>
    </location>
</feature>
<sequence length="318" mass="35244">MPPRKRKATEDATSCGDPYPSGTSYGTPGSSTNPLVLDSSPEPKRQRKAKDPDAPAPEKRGAIFKKMCPKNIIERVQRVMGQRFYMIDRKREGTELREEFSVLGSTGNVYTVVIDKKPSCNCPDALKGNHCKHILFIFLKVLQVSMKSGHWYQKALLTSELEEIFAKAPRAPAAIAHERIRNAYAQATGKKVASSSQPSKKRLPSEEDDCPICYENMHREAESSLTFCAECGNGLHKMCFQQWANSAKNGITCVFCRAKWPDVAPAGGSRGTGARSSEGYVNLGSVAGLNTVRDTSSYYQGPTRGSRFYGYREYNDYV</sequence>
<dbReference type="PROSITE" id="PS50966">
    <property type="entry name" value="ZF_SWIM"/>
    <property type="match status" value="1"/>
</dbReference>